<sequence>MPKKYRRKINSQKNTKYAIDIMKVLLVVSFILFFVSIIYSLIFNYIEYGYSISNYNKWFSYYGSYIGRVLTVSIAAFTFFIQMKYNHKKDNVANRIEKLEKFLENINDLKVAKDEFFYEIYQCKAIMHEVLKNENIMQFEAYYYILDPSNVEYLENIGEINSEKWGNIKGKIHQHLLKSIKKMHILMSKIEYFSYYRPIFTGNYSQEFYVLEDRIFEKIYDNMFAICNNEKYIKEYINSSLFLVNSIVIDDANKEHKIYSEEDYKKNKNDINNLIKIYETELDKYIEGFKFYCVSLMQELNIELMDEKKDDFRKRFDLEKGKYDYLADDTELNSTRIDKVLYTKK</sequence>
<evidence type="ECO:0000313" key="3">
    <source>
        <dbReference type="Proteomes" id="UP001164187"/>
    </source>
</evidence>
<keyword evidence="3" id="KW-1185">Reference proteome</keyword>
<evidence type="ECO:0008006" key="4">
    <source>
        <dbReference type="Google" id="ProtNLM"/>
    </source>
</evidence>
<reference evidence="2" key="1">
    <citation type="submission" date="2022-12" db="EMBL/GenBank/DDBJ databases">
        <title>Peptostreptococcus.</title>
        <authorList>
            <person name="Lee S.H."/>
        </authorList>
    </citation>
    <scope>NUCLEOTIDE SEQUENCE</scope>
    <source>
        <strain evidence="2">CBA3647</strain>
    </source>
</reference>
<keyword evidence="1" id="KW-1133">Transmembrane helix</keyword>
<dbReference type="RefSeq" id="WP_269311077.1">
    <property type="nucleotide sequence ID" value="NZ_CP114052.1"/>
</dbReference>
<evidence type="ECO:0000256" key="1">
    <source>
        <dbReference type="SAM" id="Phobius"/>
    </source>
</evidence>
<evidence type="ECO:0000313" key="2">
    <source>
        <dbReference type="EMBL" id="WAW14402.1"/>
    </source>
</evidence>
<gene>
    <name evidence="2" type="ORF">O0R46_07295</name>
</gene>
<name>A0ABY7JR27_9FIRM</name>
<feature type="transmembrane region" description="Helical" evidence="1">
    <location>
        <begin position="21"/>
        <end position="42"/>
    </location>
</feature>
<feature type="transmembrane region" description="Helical" evidence="1">
    <location>
        <begin position="62"/>
        <end position="81"/>
    </location>
</feature>
<proteinExistence type="predicted"/>
<accession>A0ABY7JR27</accession>
<keyword evidence="1" id="KW-0812">Transmembrane</keyword>
<keyword evidence="1" id="KW-0472">Membrane</keyword>
<dbReference type="EMBL" id="CP114052">
    <property type="protein sequence ID" value="WAW14402.1"/>
    <property type="molecule type" value="Genomic_DNA"/>
</dbReference>
<dbReference type="Proteomes" id="UP001164187">
    <property type="component" value="Chromosome"/>
</dbReference>
<organism evidence="2 3">
    <name type="scientific">Peptostreptococcus equinus</name>
    <dbReference type="NCBI Taxonomy" id="3003601"/>
    <lineage>
        <taxon>Bacteria</taxon>
        <taxon>Bacillati</taxon>
        <taxon>Bacillota</taxon>
        <taxon>Clostridia</taxon>
        <taxon>Peptostreptococcales</taxon>
        <taxon>Peptostreptococcaceae</taxon>
        <taxon>Peptostreptococcus</taxon>
    </lineage>
</organism>
<protein>
    <recommendedName>
        <fullName evidence="4">Phage abortive infection protein</fullName>
    </recommendedName>
</protein>